<feature type="region of interest" description="Disordered" evidence="1">
    <location>
        <begin position="1"/>
        <end position="59"/>
    </location>
</feature>
<accession>C9YXS5</accession>
<dbReference type="AlphaFoldDB" id="C9YXS5"/>
<evidence type="ECO:0000313" key="3">
    <source>
        <dbReference type="Proteomes" id="UP000001444"/>
    </source>
</evidence>
<dbReference type="STRING" id="680198.SCAB_37681"/>
<protein>
    <submittedName>
        <fullName evidence="2">Uncharacterized protein</fullName>
    </submittedName>
</protein>
<keyword evidence="3" id="KW-1185">Reference proteome</keyword>
<dbReference type="HOGENOM" id="CLU_2959050_0_0_11"/>
<name>C9YXS5_STRSW</name>
<dbReference type="EMBL" id="FN554889">
    <property type="protein sequence ID" value="CBG70854.1"/>
    <property type="molecule type" value="Genomic_DNA"/>
</dbReference>
<proteinExistence type="predicted"/>
<organism evidence="2 3">
    <name type="scientific">Streptomyces scabiei (strain 87.22)</name>
    <dbReference type="NCBI Taxonomy" id="680198"/>
    <lineage>
        <taxon>Bacteria</taxon>
        <taxon>Bacillati</taxon>
        <taxon>Actinomycetota</taxon>
        <taxon>Actinomycetes</taxon>
        <taxon>Kitasatosporales</taxon>
        <taxon>Streptomycetaceae</taxon>
        <taxon>Streptomyces</taxon>
    </lineage>
</organism>
<dbReference type="Proteomes" id="UP000001444">
    <property type="component" value="Chromosome"/>
</dbReference>
<reference evidence="2 3" key="1">
    <citation type="journal article" date="2010" name="Mol. Plant Microbe Interact.">
        <title>Streptomyces scabies 87-22 contains a coronafacic acid-like biosynthetic cluster that contributes to plant-microbe interactions.</title>
        <authorList>
            <person name="Bignell D.R."/>
            <person name="Seipke R.F."/>
            <person name="Huguet-Tapia J.C."/>
            <person name="Chambers A.H."/>
            <person name="Parry R.J."/>
            <person name="Loria R."/>
        </authorList>
    </citation>
    <scope>NUCLEOTIDE SEQUENCE [LARGE SCALE GENOMIC DNA]</scope>
    <source>
        <strain evidence="2 3">87.22</strain>
    </source>
</reference>
<dbReference type="KEGG" id="scb:SCAB_37681"/>
<evidence type="ECO:0000256" key="1">
    <source>
        <dbReference type="SAM" id="MobiDB-lite"/>
    </source>
</evidence>
<gene>
    <name evidence="2" type="ordered locus">SCAB_37681</name>
</gene>
<sequence length="59" mass="6304">MVRQQGARQTADKPPGGTRTYARRAVSDRPADHGQGTRQAVTERPTGHGRTPGTLNAHA</sequence>
<evidence type="ECO:0000313" key="2">
    <source>
        <dbReference type="EMBL" id="CBG70854.1"/>
    </source>
</evidence>